<gene>
    <name evidence="1" type="ORF">GCM10007362_11770</name>
</gene>
<dbReference type="EMBL" id="BMDD01000001">
    <property type="protein sequence ID" value="GGH73037.1"/>
    <property type="molecule type" value="Genomic_DNA"/>
</dbReference>
<sequence length="110" mass="11653">MKIVRSGTCGNSPKNAFVEELAIQVAAALGKSGASVSDEDYPVRIYGESFDARPDEIVVFQAISHGKAGAANGEVRWGDKVLGFAVSVTFKTLKGDRAESVKVYVGTEKT</sequence>
<dbReference type="RefSeq" id="WP_172240346.1">
    <property type="nucleotide sequence ID" value="NZ_BMDD01000001.1"/>
</dbReference>
<evidence type="ECO:0000313" key="1">
    <source>
        <dbReference type="EMBL" id="GGH73037.1"/>
    </source>
</evidence>
<keyword evidence="2" id="KW-1185">Reference proteome</keyword>
<organism evidence="1 2">
    <name type="scientific">Saccharibacillus endophyticus</name>
    <dbReference type="NCBI Taxonomy" id="2060666"/>
    <lineage>
        <taxon>Bacteria</taxon>
        <taxon>Bacillati</taxon>
        <taxon>Bacillota</taxon>
        <taxon>Bacilli</taxon>
        <taxon>Bacillales</taxon>
        <taxon>Paenibacillaceae</taxon>
        <taxon>Saccharibacillus</taxon>
    </lineage>
</organism>
<protein>
    <submittedName>
        <fullName evidence="1">Uncharacterized protein</fullName>
    </submittedName>
</protein>
<comment type="caution">
    <text evidence="1">The sequence shown here is derived from an EMBL/GenBank/DDBJ whole genome shotgun (WGS) entry which is preliminary data.</text>
</comment>
<proteinExistence type="predicted"/>
<name>A0ABQ1ZP56_9BACL</name>
<reference evidence="2" key="1">
    <citation type="journal article" date="2019" name="Int. J. Syst. Evol. Microbiol.">
        <title>The Global Catalogue of Microorganisms (GCM) 10K type strain sequencing project: providing services to taxonomists for standard genome sequencing and annotation.</title>
        <authorList>
            <consortium name="The Broad Institute Genomics Platform"/>
            <consortium name="The Broad Institute Genome Sequencing Center for Infectious Disease"/>
            <person name="Wu L."/>
            <person name="Ma J."/>
        </authorList>
    </citation>
    <scope>NUCLEOTIDE SEQUENCE [LARGE SCALE GENOMIC DNA]</scope>
    <source>
        <strain evidence="2">CCM 8702</strain>
    </source>
</reference>
<evidence type="ECO:0000313" key="2">
    <source>
        <dbReference type="Proteomes" id="UP000605427"/>
    </source>
</evidence>
<accession>A0ABQ1ZP56</accession>
<dbReference type="Proteomes" id="UP000605427">
    <property type="component" value="Unassembled WGS sequence"/>
</dbReference>